<feature type="domain" description="Ferrous iron transporter FeoA-like" evidence="2">
    <location>
        <begin position="144"/>
        <end position="217"/>
    </location>
</feature>
<dbReference type="InterPro" id="IPR007167">
    <property type="entry name" value="Fe-transptr_FeoA-like"/>
</dbReference>
<evidence type="ECO:0000256" key="1">
    <source>
        <dbReference type="ARBA" id="ARBA00023004"/>
    </source>
</evidence>
<dbReference type="InterPro" id="IPR038157">
    <property type="entry name" value="FeoA_core_dom"/>
</dbReference>
<dbReference type="InterPro" id="IPR052713">
    <property type="entry name" value="FeoA"/>
</dbReference>
<keyword evidence="4" id="KW-1185">Reference proteome</keyword>
<dbReference type="PANTHER" id="PTHR42954:SF2">
    <property type="entry name" value="FE(2+) TRANSPORT PROTEIN A"/>
    <property type="match status" value="1"/>
</dbReference>
<dbReference type="AlphaFoldDB" id="A0A1U7HIY8"/>
<protein>
    <submittedName>
        <fullName evidence="3">Ferrous iron transport protein A</fullName>
    </submittedName>
</protein>
<dbReference type="Gene3D" id="2.30.30.90">
    <property type="match status" value="2"/>
</dbReference>
<dbReference type="GO" id="GO:0046914">
    <property type="term" value="F:transition metal ion binding"/>
    <property type="evidence" value="ECO:0007669"/>
    <property type="project" value="InterPro"/>
</dbReference>
<organism evidence="3 4">
    <name type="scientific">Hydrococcus rivularis NIES-593</name>
    <dbReference type="NCBI Taxonomy" id="1921803"/>
    <lineage>
        <taxon>Bacteria</taxon>
        <taxon>Bacillati</taxon>
        <taxon>Cyanobacteriota</taxon>
        <taxon>Cyanophyceae</taxon>
        <taxon>Pleurocapsales</taxon>
        <taxon>Hydrococcaceae</taxon>
        <taxon>Hydrococcus</taxon>
    </lineage>
</organism>
<dbReference type="EMBL" id="MRCB01000009">
    <property type="protein sequence ID" value="OKH23556.1"/>
    <property type="molecule type" value="Genomic_DNA"/>
</dbReference>
<comment type="caution">
    <text evidence="3">The sequence shown here is derived from an EMBL/GenBank/DDBJ whole genome shotgun (WGS) entry which is preliminary data.</text>
</comment>
<dbReference type="Pfam" id="PF04023">
    <property type="entry name" value="FeoA"/>
    <property type="match status" value="2"/>
</dbReference>
<dbReference type="OrthoDB" id="9811076at2"/>
<sequence length="221" mass="24285">MDDDPNNRPRKSHENRHGWEFTFIEETLDIESETSESVELAPEFSESNSAIEQVFPLTTTQVGDRVWIVGFSGKGGISRLLSLGLIPGAEVEVISCTPGGSVIVKFQNNRLGLGAGMANRVLVTDNPVFKTRRKERQMNADTSIHLQDLPVGARGRVVGYEQSGGGYKRKLLSMGLTPGIEFKVIRHAPLGDPVEIEVRGFKLSLRKQEADALIVEEVDNA</sequence>
<dbReference type="InterPro" id="IPR008988">
    <property type="entry name" value="Transcriptional_repressor_C"/>
</dbReference>
<feature type="domain" description="Ferrous iron transporter FeoA-like" evidence="2">
    <location>
        <begin position="55"/>
        <end position="125"/>
    </location>
</feature>
<dbReference type="SUPFAM" id="SSF50037">
    <property type="entry name" value="C-terminal domain of transcriptional repressors"/>
    <property type="match status" value="2"/>
</dbReference>
<keyword evidence="1" id="KW-0408">Iron</keyword>
<reference evidence="3 4" key="1">
    <citation type="submission" date="2016-11" db="EMBL/GenBank/DDBJ databases">
        <title>Draft Genome Sequences of Nine Cyanobacterial Strains from Diverse Habitats.</title>
        <authorList>
            <person name="Zhu T."/>
            <person name="Hou S."/>
            <person name="Lu X."/>
            <person name="Hess W.R."/>
        </authorList>
    </citation>
    <scope>NUCLEOTIDE SEQUENCE [LARGE SCALE GENOMIC DNA]</scope>
    <source>
        <strain evidence="3 4">NIES-593</strain>
    </source>
</reference>
<evidence type="ECO:0000313" key="4">
    <source>
        <dbReference type="Proteomes" id="UP000186868"/>
    </source>
</evidence>
<dbReference type="STRING" id="1921803.NIES593_10055"/>
<dbReference type="SMART" id="SM00899">
    <property type="entry name" value="FeoA"/>
    <property type="match status" value="2"/>
</dbReference>
<dbReference type="PANTHER" id="PTHR42954">
    <property type="entry name" value="FE(2+) TRANSPORT PROTEIN A"/>
    <property type="match status" value="1"/>
</dbReference>
<evidence type="ECO:0000259" key="2">
    <source>
        <dbReference type="SMART" id="SM00899"/>
    </source>
</evidence>
<name>A0A1U7HIY8_9CYAN</name>
<proteinExistence type="predicted"/>
<evidence type="ECO:0000313" key="3">
    <source>
        <dbReference type="EMBL" id="OKH23556.1"/>
    </source>
</evidence>
<accession>A0A1U7HIY8</accession>
<dbReference type="Proteomes" id="UP000186868">
    <property type="component" value="Unassembled WGS sequence"/>
</dbReference>
<gene>
    <name evidence="3" type="ORF">NIES593_10055</name>
</gene>
<dbReference type="RefSeq" id="WP_073599453.1">
    <property type="nucleotide sequence ID" value="NZ_MRCB01000009.1"/>
</dbReference>